<gene>
    <name evidence="3" type="ORF">EJN92_11805</name>
</gene>
<keyword evidence="1" id="KW-0732">Signal</keyword>
<dbReference type="SUPFAM" id="SSF53850">
    <property type="entry name" value="Periplasmic binding protein-like II"/>
    <property type="match status" value="1"/>
</dbReference>
<dbReference type="SMART" id="SM00450">
    <property type="entry name" value="RHOD"/>
    <property type="match status" value="1"/>
</dbReference>
<reference evidence="3 4" key="1">
    <citation type="journal article" date="2011" name="Int. J. Syst. Evol. Microbiol.">
        <title>Description of Undibacterium oligocarboniphilum sp. nov., isolated from purified water, and Undibacterium pigrum strain CCUG 49012 as the type strain of Undibacterium parvum sp. nov., and emended descriptions of the genus Undibacterium and the species Undibacterium pigrum.</title>
        <authorList>
            <person name="Eder W."/>
            <person name="Wanner G."/>
            <person name="Ludwig W."/>
            <person name="Busse H.J."/>
            <person name="Ziemke-Kageler F."/>
            <person name="Lang E."/>
        </authorList>
    </citation>
    <scope>NUCLEOTIDE SEQUENCE [LARGE SCALE GENOMIC DNA]</scope>
    <source>
        <strain evidence="3 4">DSM 23061</strain>
    </source>
</reference>
<dbReference type="CDD" id="cd00158">
    <property type="entry name" value="RHOD"/>
    <property type="match status" value="1"/>
</dbReference>
<keyword evidence="4" id="KW-1185">Reference proteome</keyword>
<keyword evidence="3" id="KW-0808">Transferase</keyword>
<dbReference type="OrthoDB" id="9784513at2"/>
<dbReference type="AlphaFoldDB" id="A0A3S9HKK8"/>
<evidence type="ECO:0000256" key="1">
    <source>
        <dbReference type="SAM" id="SignalP"/>
    </source>
</evidence>
<dbReference type="Proteomes" id="UP000275663">
    <property type="component" value="Chromosome"/>
</dbReference>
<evidence type="ECO:0000313" key="4">
    <source>
        <dbReference type="Proteomes" id="UP000275663"/>
    </source>
</evidence>
<organism evidence="3 4">
    <name type="scientific">Undibacterium parvum</name>
    <dbReference type="NCBI Taxonomy" id="401471"/>
    <lineage>
        <taxon>Bacteria</taxon>
        <taxon>Pseudomonadati</taxon>
        <taxon>Pseudomonadota</taxon>
        <taxon>Betaproteobacteria</taxon>
        <taxon>Burkholderiales</taxon>
        <taxon>Oxalobacteraceae</taxon>
        <taxon>Undibacterium</taxon>
    </lineage>
</organism>
<dbReference type="KEGG" id="upv:EJN92_11805"/>
<evidence type="ECO:0000313" key="3">
    <source>
        <dbReference type="EMBL" id="AZP12625.1"/>
    </source>
</evidence>
<feature type="chain" id="PRO_5019365645" evidence="1">
    <location>
        <begin position="25"/>
        <end position="390"/>
    </location>
</feature>
<sequence>MSMSLHLKLYAVALSIALPLVAQAEIKVLIGHDPADDNVKQQQSMLASPTPTLTAALGSQIVLKQTSDLTDVMRASRTQENDILIGPPHVTASAISHSYDLLARNKQNTQFVLIARKEIDTPDKMKGARLYLTQQDSARTYLAKGLLTEMGVSMKSFQKATFGKTSGAGLLAISSNLADVTIAEQEEAQIWMKSNPNIAKILKSTRTVPSGAAMMVRKDMPDSDRKKLLKWLASPDASSSGFAKFQSTSSADEEQYRYIASLGILTPESIPGIARVGADQVVKLLAAGAVAVDTRGAKEYELEHIKGAVHAPYLEKSLKDREYDGTLDDFSALSKLSLDQTLIFYCNGPECWKSYKASIAAQAKGAKKIHWYRGGMPEWREKSLPVAQKS</sequence>
<dbReference type="PANTHER" id="PTHR44086:SF10">
    <property type="entry name" value="THIOSULFATE SULFURTRANSFERASE_RHODANESE-LIKE DOMAIN-CONTAINING PROTEIN 3"/>
    <property type="match status" value="1"/>
</dbReference>
<dbReference type="InterPro" id="IPR036873">
    <property type="entry name" value="Rhodanese-like_dom_sf"/>
</dbReference>
<dbReference type="Pfam" id="PF12974">
    <property type="entry name" value="Phosphonate-bd"/>
    <property type="match status" value="1"/>
</dbReference>
<dbReference type="PANTHER" id="PTHR44086">
    <property type="entry name" value="THIOSULFATE SULFURTRANSFERASE RDL2, MITOCHONDRIAL-RELATED"/>
    <property type="match status" value="1"/>
</dbReference>
<dbReference type="RefSeq" id="WP_126128004.1">
    <property type="nucleotide sequence ID" value="NZ_CP034464.1"/>
</dbReference>
<evidence type="ECO:0000259" key="2">
    <source>
        <dbReference type="PROSITE" id="PS50206"/>
    </source>
</evidence>
<dbReference type="Gene3D" id="3.40.190.10">
    <property type="entry name" value="Periplasmic binding protein-like II"/>
    <property type="match status" value="2"/>
</dbReference>
<dbReference type="Pfam" id="PF00581">
    <property type="entry name" value="Rhodanese"/>
    <property type="match status" value="1"/>
</dbReference>
<feature type="signal peptide" evidence="1">
    <location>
        <begin position="1"/>
        <end position="24"/>
    </location>
</feature>
<name>A0A3S9HKK8_9BURK</name>
<dbReference type="SUPFAM" id="SSF52821">
    <property type="entry name" value="Rhodanese/Cell cycle control phosphatase"/>
    <property type="match status" value="1"/>
</dbReference>
<dbReference type="Gene3D" id="3.40.250.10">
    <property type="entry name" value="Rhodanese-like domain"/>
    <property type="match status" value="1"/>
</dbReference>
<dbReference type="InterPro" id="IPR001763">
    <property type="entry name" value="Rhodanese-like_dom"/>
</dbReference>
<feature type="domain" description="Rhodanese" evidence="2">
    <location>
        <begin position="285"/>
        <end position="388"/>
    </location>
</feature>
<protein>
    <submittedName>
        <fullName evidence="3">Sulfurtransferase</fullName>
    </submittedName>
</protein>
<dbReference type="PROSITE" id="PS50206">
    <property type="entry name" value="RHODANESE_3"/>
    <property type="match status" value="1"/>
</dbReference>
<dbReference type="EMBL" id="CP034464">
    <property type="protein sequence ID" value="AZP12625.1"/>
    <property type="molecule type" value="Genomic_DNA"/>
</dbReference>
<accession>A0A3S9HKK8</accession>
<proteinExistence type="predicted"/>
<dbReference type="GO" id="GO:0004792">
    <property type="term" value="F:thiosulfate-cyanide sulfurtransferase activity"/>
    <property type="evidence" value="ECO:0007669"/>
    <property type="project" value="TreeGrafter"/>
</dbReference>